<proteinExistence type="predicted"/>
<organism evidence="1">
    <name type="scientific">Salmonella enterica subsp. enterica serovar Glostrup</name>
    <dbReference type="NCBI Taxonomy" id="1151180"/>
    <lineage>
        <taxon>Bacteria</taxon>
        <taxon>Pseudomonadati</taxon>
        <taxon>Pseudomonadota</taxon>
        <taxon>Gammaproteobacteria</taxon>
        <taxon>Enterobacterales</taxon>
        <taxon>Enterobacteriaceae</taxon>
        <taxon>Salmonella</taxon>
    </lineage>
</organism>
<dbReference type="AlphaFoldDB" id="A0A5I6Q6G4"/>
<protein>
    <submittedName>
        <fullName evidence="1">Uncharacterized protein</fullName>
    </submittedName>
</protein>
<gene>
    <name evidence="1" type="ORF">FPD99_22970</name>
</gene>
<name>A0A5I6Q6G4_SALET</name>
<reference evidence="1" key="1">
    <citation type="submission" date="2019-07" db="EMBL/GenBank/DDBJ databases">
        <authorList>
            <person name="Ashton P.M."/>
            <person name="Dallman T."/>
            <person name="Nair S."/>
            <person name="De Pinna E."/>
            <person name="Peters T."/>
            <person name="Grant K."/>
        </authorList>
    </citation>
    <scope>NUCLEOTIDE SEQUENCE</scope>
    <source>
        <strain evidence="1">773673</strain>
    </source>
</reference>
<sequence length="137" mass="14573">MALNDALKTDFDAPYRDGELLPAPVAKGEFIPAGTIVCVNTKGFAVGGSESADLTYAGRAETFVDNTDGQDGDATVLIRRKKAFRWLNDGTITQDMLFKPVYILNNRTLAGADGAMAGSRSKAGVLVMLDGDGVWIE</sequence>
<accession>A0A5I6Q6G4</accession>
<dbReference type="EMBL" id="AAIQMM010000029">
    <property type="protein sequence ID" value="ECH0896818.1"/>
    <property type="molecule type" value="Genomic_DNA"/>
</dbReference>
<comment type="caution">
    <text evidence="1">The sequence shown here is derived from an EMBL/GenBank/DDBJ whole genome shotgun (WGS) entry which is preliminary data.</text>
</comment>
<evidence type="ECO:0000313" key="1">
    <source>
        <dbReference type="EMBL" id="ECH0896818.1"/>
    </source>
</evidence>